<dbReference type="Proteomes" id="UP000694892">
    <property type="component" value="Chromosome 4L"/>
</dbReference>
<organism evidence="1 2">
    <name type="scientific">Xenopus laevis</name>
    <name type="common">African clawed frog</name>
    <dbReference type="NCBI Taxonomy" id="8355"/>
    <lineage>
        <taxon>Eukaryota</taxon>
        <taxon>Metazoa</taxon>
        <taxon>Chordata</taxon>
        <taxon>Craniata</taxon>
        <taxon>Vertebrata</taxon>
        <taxon>Euteleostomi</taxon>
        <taxon>Amphibia</taxon>
        <taxon>Batrachia</taxon>
        <taxon>Anura</taxon>
        <taxon>Pipoidea</taxon>
        <taxon>Pipidae</taxon>
        <taxon>Xenopodinae</taxon>
        <taxon>Xenopus</taxon>
        <taxon>Xenopus</taxon>
    </lineage>
</organism>
<accession>A0A974D867</accession>
<gene>
    <name evidence="1" type="ORF">XELAEV_18024104mg</name>
</gene>
<reference evidence="2" key="1">
    <citation type="journal article" date="2016" name="Nature">
        <title>Genome evolution in the allotetraploid frog Xenopus laevis.</title>
        <authorList>
            <person name="Session A.M."/>
            <person name="Uno Y."/>
            <person name="Kwon T."/>
            <person name="Chapman J.A."/>
            <person name="Toyoda A."/>
            <person name="Takahashi S."/>
            <person name="Fukui A."/>
            <person name="Hikosaka A."/>
            <person name="Suzuki A."/>
            <person name="Kondo M."/>
            <person name="van Heeringen S.J."/>
            <person name="Quigley I."/>
            <person name="Heinz S."/>
            <person name="Ogino H."/>
            <person name="Ochi H."/>
            <person name="Hellsten U."/>
            <person name="Lyons J.B."/>
            <person name="Simakov O."/>
            <person name="Putnam N."/>
            <person name="Stites J."/>
            <person name="Kuroki Y."/>
            <person name="Tanaka T."/>
            <person name="Michiue T."/>
            <person name="Watanabe M."/>
            <person name="Bogdanovic O."/>
            <person name="Lister R."/>
            <person name="Georgiou G."/>
            <person name="Paranjpe S.S."/>
            <person name="van Kruijsbergen I."/>
            <person name="Shu S."/>
            <person name="Carlson J."/>
            <person name="Kinoshita T."/>
            <person name="Ohta Y."/>
            <person name="Mawaribuchi S."/>
            <person name="Jenkins J."/>
            <person name="Grimwood J."/>
            <person name="Schmutz J."/>
            <person name="Mitros T."/>
            <person name="Mozaffari S.V."/>
            <person name="Suzuki Y."/>
            <person name="Haramoto Y."/>
            <person name="Yamamoto T.S."/>
            <person name="Takagi C."/>
            <person name="Heald R."/>
            <person name="Miller K."/>
            <person name="Haudenschild C."/>
            <person name="Kitzman J."/>
            <person name="Nakayama T."/>
            <person name="Izutsu Y."/>
            <person name="Robert J."/>
            <person name="Fortriede J."/>
            <person name="Burns K."/>
            <person name="Lotay V."/>
            <person name="Karimi K."/>
            <person name="Yasuoka Y."/>
            <person name="Dichmann D.S."/>
            <person name="Flajnik M.F."/>
            <person name="Houston D.W."/>
            <person name="Shendure J."/>
            <person name="DuPasquier L."/>
            <person name="Vize P.D."/>
            <person name="Zorn A.M."/>
            <person name="Ito M."/>
            <person name="Marcotte E.M."/>
            <person name="Wallingford J.B."/>
            <person name="Ito Y."/>
            <person name="Asashima M."/>
            <person name="Ueno N."/>
            <person name="Matsuda Y."/>
            <person name="Veenstra G.J."/>
            <person name="Fujiyama A."/>
            <person name="Harland R.M."/>
            <person name="Taira M."/>
            <person name="Rokhsar D.S."/>
        </authorList>
    </citation>
    <scope>NUCLEOTIDE SEQUENCE [LARGE SCALE GENOMIC DNA]</scope>
    <source>
        <strain evidence="2">J</strain>
    </source>
</reference>
<evidence type="ECO:0000313" key="1">
    <source>
        <dbReference type="EMBL" id="OCT85935.1"/>
    </source>
</evidence>
<protein>
    <submittedName>
        <fullName evidence="1">Uncharacterized protein</fullName>
    </submittedName>
</protein>
<sequence length="70" mass="7889">MREWSITLDTTDLVTAGGISMTTCFLVNMLFPVDPSYHEALINPTLQTISQSSPLHEQFGPFSPEWNFLN</sequence>
<dbReference type="EMBL" id="CM004472">
    <property type="protein sequence ID" value="OCT85935.1"/>
    <property type="molecule type" value="Genomic_DNA"/>
</dbReference>
<dbReference type="AlphaFoldDB" id="A0A974D867"/>
<proteinExistence type="predicted"/>
<evidence type="ECO:0000313" key="2">
    <source>
        <dbReference type="Proteomes" id="UP000694892"/>
    </source>
</evidence>
<name>A0A974D867_XENLA</name>